<dbReference type="GO" id="GO:0005886">
    <property type="term" value="C:plasma membrane"/>
    <property type="evidence" value="ECO:0007669"/>
    <property type="project" value="UniProtKB-SubCell"/>
</dbReference>
<dbReference type="GO" id="GO:0000155">
    <property type="term" value="F:phosphorelay sensor kinase activity"/>
    <property type="evidence" value="ECO:0007669"/>
    <property type="project" value="InterPro"/>
</dbReference>
<evidence type="ECO:0000256" key="1">
    <source>
        <dbReference type="ARBA" id="ARBA00000085"/>
    </source>
</evidence>
<dbReference type="EC" id="2.7.13.3" evidence="3"/>
<comment type="catalytic activity">
    <reaction evidence="1">
        <text>ATP + protein L-histidine = ADP + protein N-phospho-L-histidine.</text>
        <dbReference type="EC" id="2.7.13.3"/>
    </reaction>
</comment>
<evidence type="ECO:0000256" key="10">
    <source>
        <dbReference type="ARBA" id="ARBA00023012"/>
    </source>
</evidence>
<dbReference type="InterPro" id="IPR005467">
    <property type="entry name" value="His_kinase_dom"/>
</dbReference>
<dbReference type="SUPFAM" id="SSF158472">
    <property type="entry name" value="HAMP domain-like"/>
    <property type="match status" value="1"/>
</dbReference>
<evidence type="ECO:0000256" key="4">
    <source>
        <dbReference type="ARBA" id="ARBA00022475"/>
    </source>
</evidence>
<dbReference type="InterPro" id="IPR050640">
    <property type="entry name" value="Bact_2-comp_sensor_kinase"/>
</dbReference>
<dbReference type="InterPro" id="IPR010559">
    <property type="entry name" value="Sig_transdc_His_kin_internal"/>
</dbReference>
<dbReference type="PANTHER" id="PTHR34220:SF7">
    <property type="entry name" value="SENSOR HISTIDINE KINASE YPDA"/>
    <property type="match status" value="1"/>
</dbReference>
<sequence length="487" mass="53705">MTIRSKLLIVIPLLILLANGVYFFLFRSAAVVQSSYDRMMDRVLGYRQSVQSAELSLEALYGYLLNPDSATKAEFASARSELEKGREALERGERPAVVASSAVGFIQLLRTLAVQEDEALSAAESPSDALMRYESAEKTVGFVREAGEALVELELSVDKPIFRSIQEENARMNRLGIAILAVQTLLGVALAYWISRGVTVPVERLVKAAKHVSEGKPQEALPALPSSDSKDELGVLTGAFLQMLDDLKASAERDRERLEQDRLVKELELRALQSQIHPHFLFNSLNVLSKLALIEGAEQTSDLIVSMSKMIRYVLRNPDEPVTLREELGHVADYVAIQQARFRSRVRFVTEADEAALSARIPSLTIQPLVENAFVHGIERLEGGGEIRLTVETDGSDAIVSVSDNGVGMDEATIRSLLRMEYEENAAPDRMSAGLGTRNVFRRLQLFGGRDDAVRISSRPGAGTTVTVRIPMNKEVEKRDVPSIDRG</sequence>
<comment type="subcellular location">
    <subcellularLocation>
        <location evidence="2">Cell membrane</location>
        <topology evidence="2">Multi-pass membrane protein</topology>
    </subcellularLocation>
</comment>
<evidence type="ECO:0000259" key="14">
    <source>
        <dbReference type="PROSITE" id="PS50109"/>
    </source>
</evidence>
<keyword evidence="13" id="KW-1133">Transmembrane helix</keyword>
<dbReference type="CDD" id="cd06225">
    <property type="entry name" value="HAMP"/>
    <property type="match status" value="1"/>
</dbReference>
<keyword evidence="4" id="KW-1003">Cell membrane</keyword>
<dbReference type="PROSITE" id="PS50885">
    <property type="entry name" value="HAMP"/>
    <property type="match status" value="1"/>
</dbReference>
<dbReference type="Pfam" id="PF00672">
    <property type="entry name" value="HAMP"/>
    <property type="match status" value="1"/>
</dbReference>
<evidence type="ECO:0000256" key="3">
    <source>
        <dbReference type="ARBA" id="ARBA00012438"/>
    </source>
</evidence>
<dbReference type="Gene3D" id="6.10.340.10">
    <property type="match status" value="1"/>
</dbReference>
<keyword evidence="10" id="KW-0902">Two-component regulatory system</keyword>
<keyword evidence="12" id="KW-0175">Coiled coil</keyword>
<dbReference type="Pfam" id="PF06580">
    <property type="entry name" value="His_kinase"/>
    <property type="match status" value="1"/>
</dbReference>
<evidence type="ECO:0000256" key="5">
    <source>
        <dbReference type="ARBA" id="ARBA00022553"/>
    </source>
</evidence>
<evidence type="ECO:0000256" key="2">
    <source>
        <dbReference type="ARBA" id="ARBA00004651"/>
    </source>
</evidence>
<evidence type="ECO:0000313" key="16">
    <source>
        <dbReference type="EMBL" id="MBB6634925.1"/>
    </source>
</evidence>
<keyword evidence="13" id="KW-0812">Transmembrane</keyword>
<feature type="transmembrane region" description="Helical" evidence="13">
    <location>
        <begin position="6"/>
        <end position="32"/>
    </location>
</feature>
<organism evidence="16 17">
    <name type="scientific">Cohnella thailandensis</name>
    <dbReference type="NCBI Taxonomy" id="557557"/>
    <lineage>
        <taxon>Bacteria</taxon>
        <taxon>Bacillati</taxon>
        <taxon>Bacillota</taxon>
        <taxon>Bacilli</taxon>
        <taxon>Bacillales</taxon>
        <taxon>Paenibacillaceae</taxon>
        <taxon>Cohnella</taxon>
    </lineage>
</organism>
<dbReference type="PANTHER" id="PTHR34220">
    <property type="entry name" value="SENSOR HISTIDINE KINASE YPDA"/>
    <property type="match status" value="1"/>
</dbReference>
<protein>
    <recommendedName>
        <fullName evidence="3">histidine kinase</fullName>
        <ecNumber evidence="3">2.7.13.3</ecNumber>
    </recommendedName>
</protein>
<accession>A0A841SXL0</accession>
<dbReference type="RefSeq" id="WP_185120150.1">
    <property type="nucleotide sequence ID" value="NZ_JACJVQ010000008.1"/>
</dbReference>
<dbReference type="InterPro" id="IPR003660">
    <property type="entry name" value="HAMP_dom"/>
</dbReference>
<feature type="domain" description="HAMP" evidence="15">
    <location>
        <begin position="196"/>
        <end position="252"/>
    </location>
</feature>
<dbReference type="SUPFAM" id="SSF55874">
    <property type="entry name" value="ATPase domain of HSP90 chaperone/DNA topoisomerase II/histidine kinase"/>
    <property type="match status" value="1"/>
</dbReference>
<keyword evidence="7" id="KW-0547">Nucleotide-binding</keyword>
<gene>
    <name evidence="16" type="ORF">H7B67_12460</name>
</gene>
<evidence type="ECO:0000256" key="7">
    <source>
        <dbReference type="ARBA" id="ARBA00022741"/>
    </source>
</evidence>
<dbReference type="EMBL" id="JACJVQ010000008">
    <property type="protein sequence ID" value="MBB6634925.1"/>
    <property type="molecule type" value="Genomic_DNA"/>
</dbReference>
<dbReference type="InterPro" id="IPR004358">
    <property type="entry name" value="Sig_transdc_His_kin-like_C"/>
</dbReference>
<dbReference type="GO" id="GO:0005524">
    <property type="term" value="F:ATP binding"/>
    <property type="evidence" value="ECO:0007669"/>
    <property type="project" value="UniProtKB-KW"/>
</dbReference>
<dbReference type="AlphaFoldDB" id="A0A841SXL0"/>
<keyword evidence="6" id="KW-0808">Transferase</keyword>
<keyword evidence="9" id="KW-0067">ATP-binding</keyword>
<evidence type="ECO:0000256" key="8">
    <source>
        <dbReference type="ARBA" id="ARBA00022777"/>
    </source>
</evidence>
<evidence type="ECO:0000256" key="6">
    <source>
        <dbReference type="ARBA" id="ARBA00022679"/>
    </source>
</evidence>
<keyword evidence="11 13" id="KW-0472">Membrane</keyword>
<keyword evidence="5" id="KW-0597">Phosphoprotein</keyword>
<evidence type="ECO:0000259" key="15">
    <source>
        <dbReference type="PROSITE" id="PS50885"/>
    </source>
</evidence>
<dbReference type="PRINTS" id="PR00344">
    <property type="entry name" value="BCTRLSENSOR"/>
</dbReference>
<reference evidence="16 17" key="1">
    <citation type="submission" date="2020-08" db="EMBL/GenBank/DDBJ databases">
        <title>Cohnella phylogeny.</title>
        <authorList>
            <person name="Dunlap C."/>
        </authorList>
    </citation>
    <scope>NUCLEOTIDE SEQUENCE [LARGE SCALE GENOMIC DNA]</scope>
    <source>
        <strain evidence="16 17">DSM 25241</strain>
    </source>
</reference>
<feature type="domain" description="Histidine kinase" evidence="14">
    <location>
        <begin position="276"/>
        <end position="474"/>
    </location>
</feature>
<evidence type="ECO:0000256" key="9">
    <source>
        <dbReference type="ARBA" id="ARBA00022840"/>
    </source>
</evidence>
<comment type="caution">
    <text evidence="16">The sequence shown here is derived from an EMBL/GenBank/DDBJ whole genome shotgun (WGS) entry which is preliminary data.</text>
</comment>
<dbReference type="SMART" id="SM00304">
    <property type="entry name" value="HAMP"/>
    <property type="match status" value="1"/>
</dbReference>
<feature type="coiled-coil region" evidence="12">
    <location>
        <begin position="241"/>
        <end position="275"/>
    </location>
</feature>
<evidence type="ECO:0000256" key="12">
    <source>
        <dbReference type="SAM" id="Coils"/>
    </source>
</evidence>
<keyword evidence="8 16" id="KW-0418">Kinase</keyword>
<name>A0A841SXL0_9BACL</name>
<dbReference type="Gene3D" id="3.30.565.10">
    <property type="entry name" value="Histidine kinase-like ATPase, C-terminal domain"/>
    <property type="match status" value="1"/>
</dbReference>
<dbReference type="PROSITE" id="PS50109">
    <property type="entry name" value="HIS_KIN"/>
    <property type="match status" value="1"/>
</dbReference>
<dbReference type="Proteomes" id="UP000535838">
    <property type="component" value="Unassembled WGS sequence"/>
</dbReference>
<dbReference type="SMART" id="SM00387">
    <property type="entry name" value="HATPase_c"/>
    <property type="match status" value="1"/>
</dbReference>
<proteinExistence type="predicted"/>
<evidence type="ECO:0000256" key="11">
    <source>
        <dbReference type="ARBA" id="ARBA00023136"/>
    </source>
</evidence>
<dbReference type="Pfam" id="PF02518">
    <property type="entry name" value="HATPase_c"/>
    <property type="match status" value="1"/>
</dbReference>
<keyword evidence="17" id="KW-1185">Reference proteome</keyword>
<dbReference type="InterPro" id="IPR003594">
    <property type="entry name" value="HATPase_dom"/>
</dbReference>
<evidence type="ECO:0000256" key="13">
    <source>
        <dbReference type="SAM" id="Phobius"/>
    </source>
</evidence>
<evidence type="ECO:0000313" key="17">
    <source>
        <dbReference type="Proteomes" id="UP000535838"/>
    </source>
</evidence>
<dbReference type="InterPro" id="IPR036890">
    <property type="entry name" value="HATPase_C_sf"/>
</dbReference>